<dbReference type="PANTHER" id="PTHR48081">
    <property type="entry name" value="AB HYDROLASE SUPERFAMILY PROTEIN C4A8.06C"/>
    <property type="match status" value="1"/>
</dbReference>
<protein>
    <recommendedName>
        <fullName evidence="3">Alpha/beta hydrolase fold-3 domain-containing protein</fullName>
    </recommendedName>
</protein>
<dbReference type="OrthoDB" id="408631at2759"/>
<dbReference type="PANTHER" id="PTHR48081:SF8">
    <property type="entry name" value="ALPHA_BETA HYDROLASE FOLD-3 DOMAIN-CONTAINING PROTEIN-RELATED"/>
    <property type="match status" value="1"/>
</dbReference>
<sequence>MVVAESPFGLSGQSRASALRRHGEDQAKKENKAQSHNQLPIGIYVHGGGYALRDLDSEDAVCRAIAEHADTVIVSVDYRLAPEHKAPVQLDDVLKGIEWAHMNAHLFNGDPQKLFVMGISTGAGLALSAARKLAVGHPSVPNETIKGVVAVVPVTLHPQNVPERFKAEYTAYEQNGDDSPMINRTSMEQFFDLAEIDSHNLEYFSAADLDGHRLFPPTYIGTCEFDPLRDDERLMAKSLLDAGVAVRSDHYDGLPHCFWIFPKLLETDVSMEKTLSGVKWVIESMTSKIGQ</sequence>
<proteinExistence type="predicted"/>
<evidence type="ECO:0000256" key="2">
    <source>
        <dbReference type="SAM" id="MobiDB-lite"/>
    </source>
</evidence>
<feature type="domain" description="Alpha/beta hydrolase fold-3" evidence="3">
    <location>
        <begin position="43"/>
        <end position="259"/>
    </location>
</feature>
<reference evidence="4" key="1">
    <citation type="submission" date="2019-04" db="EMBL/GenBank/DDBJ databases">
        <title>Sequencing of skin fungus with MAO and IRED activity.</title>
        <authorList>
            <person name="Marsaioli A.J."/>
            <person name="Bonatto J.M.C."/>
            <person name="Reis Junior O."/>
        </authorList>
    </citation>
    <scope>NUCLEOTIDE SEQUENCE</scope>
    <source>
        <strain evidence="4">30M1</strain>
    </source>
</reference>
<dbReference type="SUPFAM" id="SSF53474">
    <property type="entry name" value="alpha/beta-Hydrolases"/>
    <property type="match status" value="1"/>
</dbReference>
<dbReference type="EMBL" id="SWKU01000024">
    <property type="protein sequence ID" value="KAF2997196.1"/>
    <property type="molecule type" value="Genomic_DNA"/>
</dbReference>
<dbReference type="InterPro" id="IPR050300">
    <property type="entry name" value="GDXG_lipolytic_enzyme"/>
</dbReference>
<dbReference type="InterPro" id="IPR029058">
    <property type="entry name" value="AB_hydrolase_fold"/>
</dbReference>
<dbReference type="Gene3D" id="3.40.50.1820">
    <property type="entry name" value="alpha/beta hydrolase"/>
    <property type="match status" value="1"/>
</dbReference>
<feature type="region of interest" description="Disordered" evidence="2">
    <location>
        <begin position="1"/>
        <end position="35"/>
    </location>
</feature>
<name>A0A9P4T8Q2_CURKU</name>
<feature type="compositionally biased region" description="Basic and acidic residues" evidence="2">
    <location>
        <begin position="21"/>
        <end position="33"/>
    </location>
</feature>
<keyword evidence="5" id="KW-1185">Reference proteome</keyword>
<dbReference type="InterPro" id="IPR013094">
    <property type="entry name" value="AB_hydrolase_3"/>
</dbReference>
<dbReference type="GO" id="GO:0016787">
    <property type="term" value="F:hydrolase activity"/>
    <property type="evidence" value="ECO:0007669"/>
    <property type="project" value="UniProtKB-KW"/>
</dbReference>
<dbReference type="Pfam" id="PF07859">
    <property type="entry name" value="Abhydrolase_3"/>
    <property type="match status" value="1"/>
</dbReference>
<comment type="caution">
    <text evidence="4">The sequence shown here is derived from an EMBL/GenBank/DDBJ whole genome shotgun (WGS) entry which is preliminary data.</text>
</comment>
<evidence type="ECO:0000259" key="3">
    <source>
        <dbReference type="Pfam" id="PF07859"/>
    </source>
</evidence>
<keyword evidence="1" id="KW-0378">Hydrolase</keyword>
<evidence type="ECO:0000313" key="4">
    <source>
        <dbReference type="EMBL" id="KAF2997196.1"/>
    </source>
</evidence>
<accession>A0A9P4T8Q2</accession>
<dbReference type="AlphaFoldDB" id="A0A9P4T8Q2"/>
<organism evidence="4 5">
    <name type="scientific">Curvularia kusanoi</name>
    <name type="common">Cochliobolus kusanoi</name>
    <dbReference type="NCBI Taxonomy" id="90978"/>
    <lineage>
        <taxon>Eukaryota</taxon>
        <taxon>Fungi</taxon>
        <taxon>Dikarya</taxon>
        <taxon>Ascomycota</taxon>
        <taxon>Pezizomycotina</taxon>
        <taxon>Dothideomycetes</taxon>
        <taxon>Pleosporomycetidae</taxon>
        <taxon>Pleosporales</taxon>
        <taxon>Pleosporineae</taxon>
        <taxon>Pleosporaceae</taxon>
        <taxon>Curvularia</taxon>
    </lineage>
</organism>
<dbReference type="Proteomes" id="UP000801428">
    <property type="component" value="Unassembled WGS sequence"/>
</dbReference>
<evidence type="ECO:0000313" key="5">
    <source>
        <dbReference type="Proteomes" id="UP000801428"/>
    </source>
</evidence>
<gene>
    <name evidence="4" type="ORF">E8E13_006420</name>
</gene>
<evidence type="ECO:0000256" key="1">
    <source>
        <dbReference type="ARBA" id="ARBA00022801"/>
    </source>
</evidence>